<feature type="non-terminal residue" evidence="3">
    <location>
        <position position="1"/>
    </location>
</feature>
<dbReference type="PANTHER" id="PTHR46825">
    <property type="entry name" value="D-ALANYL-D-ALANINE-CARBOXYPEPTIDASE/ENDOPEPTIDASE AMPH"/>
    <property type="match status" value="1"/>
</dbReference>
<evidence type="ECO:0000313" key="3">
    <source>
        <dbReference type="EMBL" id="KZP01126.1"/>
    </source>
</evidence>
<dbReference type="Proteomes" id="UP000076738">
    <property type="component" value="Unassembled WGS sequence"/>
</dbReference>
<dbReference type="InterPro" id="IPR050491">
    <property type="entry name" value="AmpC-like"/>
</dbReference>
<gene>
    <name evidence="3" type="ORF">CALVIDRAFT_472508</name>
</gene>
<evidence type="ECO:0000259" key="2">
    <source>
        <dbReference type="Pfam" id="PF00144"/>
    </source>
</evidence>
<sequence>LTPEIETFIRGVMDDWKIVGLQMCAVLPSGKTEYSAFGFRDDEDRPVDLDTYFGIASCSKAFCCFALSQLMQDYSTGRSLTPTLKPLPSGLKTFDWQTPIAKLMPDKWALFDPYVSDRAAPIDLVAHVTGVASHDLIYVPGETAEEVIARLKYLKPSRGLREEPQYNNLMYMAVQTLIADLSGIPYTEFIKTRIFDPVGMTSSTFDVEAARASQNFSQGFTFTGPDEDIKRAEPHFIHDNGSVDLLAGPGGILSNVKDMSKWIKTLLAKGMDPSGNTPLVSEQLFKVMTQGRYLSEINGALFPELSPAIYSCGWFRYSLQGHELFAHTGGTMGISAYTYIAPNDNMGFCLLSNTGGVQPALRSIVHRIVEQQLGLKEIDWSARYLALMAEAETAQEDEIVPRSVDAAALQLELSRYCGTYKNAAYGSFTLHGPGSSPSIKGDAVISAFAAVNSSPSAPFPDEAHTTPQLYAEYNRIWCTHLRFRHKEGDIWNVSGEALYPEGWGADKTPF</sequence>
<evidence type="ECO:0000313" key="4">
    <source>
        <dbReference type="Proteomes" id="UP000076738"/>
    </source>
</evidence>
<dbReference type="EMBL" id="KV417267">
    <property type="protein sequence ID" value="KZP01126.1"/>
    <property type="molecule type" value="Genomic_DNA"/>
</dbReference>
<keyword evidence="4" id="KW-1185">Reference proteome</keyword>
<proteinExistence type="inferred from homology"/>
<feature type="domain" description="Beta-lactamase-related" evidence="2">
    <location>
        <begin position="7"/>
        <end position="357"/>
    </location>
</feature>
<dbReference type="InterPro" id="IPR012338">
    <property type="entry name" value="Beta-lactam/transpept-like"/>
</dbReference>
<dbReference type="PANTHER" id="PTHR46825:SF9">
    <property type="entry name" value="BETA-LACTAMASE-RELATED DOMAIN-CONTAINING PROTEIN"/>
    <property type="match status" value="1"/>
</dbReference>
<evidence type="ECO:0000256" key="1">
    <source>
        <dbReference type="ARBA" id="ARBA00038215"/>
    </source>
</evidence>
<dbReference type="Gene3D" id="3.40.710.10">
    <property type="entry name" value="DD-peptidase/beta-lactamase superfamily"/>
    <property type="match status" value="1"/>
</dbReference>
<name>A0A167RP65_CALVF</name>
<dbReference type="STRING" id="1330018.A0A167RP65"/>
<reference evidence="3 4" key="1">
    <citation type="journal article" date="2016" name="Mol. Biol. Evol.">
        <title>Comparative Genomics of Early-Diverging Mushroom-Forming Fungi Provides Insights into the Origins of Lignocellulose Decay Capabilities.</title>
        <authorList>
            <person name="Nagy L.G."/>
            <person name="Riley R."/>
            <person name="Tritt A."/>
            <person name="Adam C."/>
            <person name="Daum C."/>
            <person name="Floudas D."/>
            <person name="Sun H."/>
            <person name="Yadav J.S."/>
            <person name="Pangilinan J."/>
            <person name="Larsson K.H."/>
            <person name="Matsuura K."/>
            <person name="Barry K."/>
            <person name="Labutti K."/>
            <person name="Kuo R."/>
            <person name="Ohm R.A."/>
            <person name="Bhattacharya S.S."/>
            <person name="Shirouzu T."/>
            <person name="Yoshinaga Y."/>
            <person name="Martin F.M."/>
            <person name="Grigoriev I.V."/>
            <person name="Hibbett D.S."/>
        </authorList>
    </citation>
    <scope>NUCLEOTIDE SEQUENCE [LARGE SCALE GENOMIC DNA]</scope>
    <source>
        <strain evidence="3 4">TUFC12733</strain>
    </source>
</reference>
<feature type="non-terminal residue" evidence="3">
    <location>
        <position position="510"/>
    </location>
</feature>
<dbReference type="SUPFAM" id="SSF56601">
    <property type="entry name" value="beta-lactamase/transpeptidase-like"/>
    <property type="match status" value="1"/>
</dbReference>
<organism evidence="3 4">
    <name type="scientific">Calocera viscosa (strain TUFC12733)</name>
    <dbReference type="NCBI Taxonomy" id="1330018"/>
    <lineage>
        <taxon>Eukaryota</taxon>
        <taxon>Fungi</taxon>
        <taxon>Dikarya</taxon>
        <taxon>Basidiomycota</taxon>
        <taxon>Agaricomycotina</taxon>
        <taxon>Dacrymycetes</taxon>
        <taxon>Dacrymycetales</taxon>
        <taxon>Dacrymycetaceae</taxon>
        <taxon>Calocera</taxon>
    </lineage>
</organism>
<comment type="similarity">
    <text evidence="1">Belongs to the peptidase S12 family.</text>
</comment>
<dbReference type="Pfam" id="PF00144">
    <property type="entry name" value="Beta-lactamase"/>
    <property type="match status" value="1"/>
</dbReference>
<protein>
    <submittedName>
        <fullName evidence="3">Beta-lactamase/transpeptidase-like protein</fullName>
    </submittedName>
</protein>
<dbReference type="AlphaFoldDB" id="A0A167RP65"/>
<accession>A0A167RP65</accession>
<dbReference type="InterPro" id="IPR001466">
    <property type="entry name" value="Beta-lactam-related"/>
</dbReference>
<dbReference type="OrthoDB" id="5946976at2759"/>